<proteinExistence type="predicted"/>
<accession>A0A835WAV5</accession>
<protein>
    <submittedName>
        <fullName evidence="2">Uncharacterized protein</fullName>
    </submittedName>
</protein>
<dbReference type="Proteomes" id="UP000650467">
    <property type="component" value="Unassembled WGS sequence"/>
</dbReference>
<feature type="coiled-coil region" evidence="1">
    <location>
        <begin position="9"/>
        <end position="39"/>
    </location>
</feature>
<comment type="caution">
    <text evidence="2">The sequence shown here is derived from an EMBL/GenBank/DDBJ whole genome shotgun (WGS) entry which is preliminary data.</text>
</comment>
<gene>
    <name evidence="2" type="ORF">HXX76_002291</name>
</gene>
<reference evidence="2" key="1">
    <citation type="journal article" date="2020" name="bioRxiv">
        <title>Comparative genomics of Chlamydomonas.</title>
        <authorList>
            <person name="Craig R.J."/>
            <person name="Hasan A.R."/>
            <person name="Ness R.W."/>
            <person name="Keightley P.D."/>
        </authorList>
    </citation>
    <scope>NUCLEOTIDE SEQUENCE</scope>
    <source>
        <strain evidence="2">SAG 7.73</strain>
    </source>
</reference>
<sequence length="69" mass="7985">MAANDPVSREEFEALREELKREREERQRAQEKSNAERSLLTMEEVAHLLRLALSFFSSAPRASGHEKQS</sequence>
<organism evidence="2 3">
    <name type="scientific">Chlamydomonas incerta</name>
    <dbReference type="NCBI Taxonomy" id="51695"/>
    <lineage>
        <taxon>Eukaryota</taxon>
        <taxon>Viridiplantae</taxon>
        <taxon>Chlorophyta</taxon>
        <taxon>core chlorophytes</taxon>
        <taxon>Chlorophyceae</taxon>
        <taxon>CS clade</taxon>
        <taxon>Chlamydomonadales</taxon>
        <taxon>Chlamydomonadaceae</taxon>
        <taxon>Chlamydomonas</taxon>
    </lineage>
</organism>
<dbReference type="EMBL" id="JAEHOC010000003">
    <property type="protein sequence ID" value="KAG2443952.1"/>
    <property type="molecule type" value="Genomic_DNA"/>
</dbReference>
<keyword evidence="1" id="KW-0175">Coiled coil</keyword>
<dbReference type="AlphaFoldDB" id="A0A835WAV5"/>
<evidence type="ECO:0000313" key="3">
    <source>
        <dbReference type="Proteomes" id="UP000650467"/>
    </source>
</evidence>
<evidence type="ECO:0000256" key="1">
    <source>
        <dbReference type="SAM" id="Coils"/>
    </source>
</evidence>
<keyword evidence="3" id="KW-1185">Reference proteome</keyword>
<evidence type="ECO:0000313" key="2">
    <source>
        <dbReference type="EMBL" id="KAG2443952.1"/>
    </source>
</evidence>
<name>A0A835WAV5_CHLIN</name>